<dbReference type="Proteomes" id="UP000824208">
    <property type="component" value="Unassembled WGS sequence"/>
</dbReference>
<reference evidence="1" key="2">
    <citation type="submission" date="2021-04" db="EMBL/GenBank/DDBJ databases">
        <authorList>
            <person name="Gilroy R."/>
        </authorList>
    </citation>
    <scope>NUCLEOTIDE SEQUENCE</scope>
    <source>
        <strain evidence="1">CHK189-11263</strain>
    </source>
</reference>
<accession>A0A9D2S4Y3</accession>
<dbReference type="EMBL" id="DWYC01000053">
    <property type="protein sequence ID" value="HJB57133.1"/>
    <property type="molecule type" value="Genomic_DNA"/>
</dbReference>
<proteinExistence type="predicted"/>
<reference evidence="1" key="1">
    <citation type="journal article" date="2021" name="PeerJ">
        <title>Extensive microbial diversity within the chicken gut microbiome revealed by metagenomics and culture.</title>
        <authorList>
            <person name="Gilroy R."/>
            <person name="Ravi A."/>
            <person name="Getino M."/>
            <person name="Pursley I."/>
            <person name="Horton D.L."/>
            <person name="Alikhan N.F."/>
            <person name="Baker D."/>
            <person name="Gharbi K."/>
            <person name="Hall N."/>
            <person name="Watson M."/>
            <person name="Adriaenssens E.M."/>
            <person name="Foster-Nyarko E."/>
            <person name="Jarju S."/>
            <person name="Secka A."/>
            <person name="Antonio M."/>
            <person name="Oren A."/>
            <person name="Chaudhuri R.R."/>
            <person name="La Ragione R."/>
            <person name="Hildebrand F."/>
            <person name="Pallen M.J."/>
        </authorList>
    </citation>
    <scope>NUCLEOTIDE SEQUENCE</scope>
    <source>
        <strain evidence="1">CHK189-11263</strain>
    </source>
</reference>
<organism evidence="1 2">
    <name type="scientific">Candidatus Flavonifractor intestinipullorum</name>
    <dbReference type="NCBI Taxonomy" id="2838587"/>
    <lineage>
        <taxon>Bacteria</taxon>
        <taxon>Bacillati</taxon>
        <taxon>Bacillota</taxon>
        <taxon>Clostridia</taxon>
        <taxon>Eubacteriales</taxon>
        <taxon>Oscillospiraceae</taxon>
        <taxon>Flavonifractor</taxon>
    </lineage>
</organism>
<dbReference type="InterPro" id="IPR024211">
    <property type="entry name" value="DUF3841"/>
</dbReference>
<sequence>MGAEERMDDKRGTMTLYTAQSTPVLRAIERDGVCFSRAEYVRRKYGESAPLFLTVYGWFVQKAAERVPPPEGAQFPYWAFAETSSIDLSSAEHILTLEVPRDQAVFFDVFDWNRILQLRYLGENEQQEREFRQELELRGLDNQKVMLSSFYPEWKGRILESWERLFRWHERICAGDTSCVGSVQAGLWCIRREWIVSGL</sequence>
<evidence type="ECO:0000313" key="1">
    <source>
        <dbReference type="EMBL" id="HJB57133.1"/>
    </source>
</evidence>
<name>A0A9D2S4Y3_9FIRM</name>
<comment type="caution">
    <text evidence="1">The sequence shown here is derived from an EMBL/GenBank/DDBJ whole genome shotgun (WGS) entry which is preliminary data.</text>
</comment>
<protein>
    <submittedName>
        <fullName evidence="1">DUF3841 domain-containing protein</fullName>
    </submittedName>
</protein>
<gene>
    <name evidence="1" type="ORF">H9714_06240</name>
</gene>
<dbReference type="AlphaFoldDB" id="A0A9D2S4Y3"/>
<dbReference type="Pfam" id="PF12952">
    <property type="entry name" value="DUF3841"/>
    <property type="match status" value="1"/>
</dbReference>
<evidence type="ECO:0000313" key="2">
    <source>
        <dbReference type="Proteomes" id="UP000824208"/>
    </source>
</evidence>